<dbReference type="Proteomes" id="UP000182409">
    <property type="component" value="Unassembled WGS sequence"/>
</dbReference>
<feature type="domain" description="NAD-dependent epimerase/dehydratase" evidence="1">
    <location>
        <begin position="4"/>
        <end position="241"/>
    </location>
</feature>
<accession>A0A1H4JP42</accession>
<dbReference type="OrthoDB" id="9766450at2"/>
<gene>
    <name evidence="2" type="ORF">SAMN05443244_0728</name>
</gene>
<dbReference type="AlphaFoldDB" id="A0A1H4JP42"/>
<organism evidence="2 3">
    <name type="scientific">Terriglobus roseus</name>
    <dbReference type="NCBI Taxonomy" id="392734"/>
    <lineage>
        <taxon>Bacteria</taxon>
        <taxon>Pseudomonadati</taxon>
        <taxon>Acidobacteriota</taxon>
        <taxon>Terriglobia</taxon>
        <taxon>Terriglobales</taxon>
        <taxon>Acidobacteriaceae</taxon>
        <taxon>Terriglobus</taxon>
    </lineage>
</organism>
<evidence type="ECO:0000313" key="3">
    <source>
        <dbReference type="Proteomes" id="UP000182409"/>
    </source>
</evidence>
<dbReference type="InterPro" id="IPR001509">
    <property type="entry name" value="Epimerase_deHydtase"/>
</dbReference>
<dbReference type="PANTHER" id="PTHR43245">
    <property type="entry name" value="BIFUNCTIONAL POLYMYXIN RESISTANCE PROTEIN ARNA"/>
    <property type="match status" value="1"/>
</dbReference>
<dbReference type="RefSeq" id="WP_074652390.1">
    <property type="nucleotide sequence ID" value="NZ_FNSD01000001.1"/>
</dbReference>
<dbReference type="CDD" id="cd05256">
    <property type="entry name" value="UDP_AE_SDR_e"/>
    <property type="match status" value="1"/>
</dbReference>
<dbReference type="EMBL" id="FNSD01000001">
    <property type="protein sequence ID" value="SEB47927.1"/>
    <property type="molecule type" value="Genomic_DNA"/>
</dbReference>
<dbReference type="PANTHER" id="PTHR43245:SF13">
    <property type="entry name" value="UDP-D-APIOSE_UDP-D-XYLOSE SYNTHASE 2"/>
    <property type="match status" value="1"/>
</dbReference>
<dbReference type="Gene3D" id="3.90.25.10">
    <property type="entry name" value="UDP-galactose 4-epimerase, domain 1"/>
    <property type="match status" value="1"/>
</dbReference>
<dbReference type="InterPro" id="IPR050177">
    <property type="entry name" value="Lipid_A_modif_metabolic_enz"/>
</dbReference>
<evidence type="ECO:0000259" key="1">
    <source>
        <dbReference type="Pfam" id="PF01370"/>
    </source>
</evidence>
<dbReference type="Pfam" id="PF01370">
    <property type="entry name" value="Epimerase"/>
    <property type="match status" value="1"/>
</dbReference>
<name>A0A1H4JP42_9BACT</name>
<dbReference type="SUPFAM" id="SSF51735">
    <property type="entry name" value="NAD(P)-binding Rossmann-fold domains"/>
    <property type="match status" value="1"/>
</dbReference>
<reference evidence="2 3" key="1">
    <citation type="submission" date="2016-10" db="EMBL/GenBank/DDBJ databases">
        <authorList>
            <person name="de Groot N.N."/>
        </authorList>
    </citation>
    <scope>NUCLEOTIDE SEQUENCE [LARGE SCALE GENOMIC DNA]</scope>
    <source>
        <strain evidence="2 3">AB35.6</strain>
    </source>
</reference>
<evidence type="ECO:0000313" key="2">
    <source>
        <dbReference type="EMBL" id="SEB47927.1"/>
    </source>
</evidence>
<dbReference type="Gene3D" id="3.40.50.720">
    <property type="entry name" value="NAD(P)-binding Rossmann-like Domain"/>
    <property type="match status" value="1"/>
</dbReference>
<dbReference type="InterPro" id="IPR036291">
    <property type="entry name" value="NAD(P)-bd_dom_sf"/>
</dbReference>
<dbReference type="PRINTS" id="PR01713">
    <property type="entry name" value="NUCEPIMERASE"/>
</dbReference>
<sequence>MSRVLITGAAGFIGSHLVHSLAAEGAQVRAFDNLSSGNLENLSGLRDRIEFIEGDVQDPDATMAACRGVDYVFHEAAIPSVPKSVADPIGTDGPNLKGTLQMLEAARTAGVKRFVFAASSAAYGNNPELPKREDMIPEPVSPYAVQKVASELYMSSYAQVFGLETVALRYFNIFGDRQDPSSQYSGVLARFISLMSGGECPTIFGDGETSRDFTHVDNVVQANLLAVRAPSKASGGVYNIATGHRVTLNQAFDAISRVLGFEGRPNYLPEREGDIRHSVADISRAQDVLGYRVSVSFEEGLEKMLRRD</sequence>
<protein>
    <submittedName>
        <fullName evidence="2">UDP-glucose 4-epimerase</fullName>
    </submittedName>
</protein>
<proteinExistence type="predicted"/>